<dbReference type="Proteomes" id="UP001216390">
    <property type="component" value="Chromosome"/>
</dbReference>
<dbReference type="PROSITE" id="PS50853">
    <property type="entry name" value="FN3"/>
    <property type="match status" value="1"/>
</dbReference>
<dbReference type="PROSITE" id="PS51318">
    <property type="entry name" value="TAT"/>
    <property type="match status" value="1"/>
</dbReference>
<evidence type="ECO:0000313" key="7">
    <source>
        <dbReference type="Proteomes" id="UP001216390"/>
    </source>
</evidence>
<dbReference type="GO" id="GO:0008081">
    <property type="term" value="F:phosphoric diester hydrolase activity"/>
    <property type="evidence" value="ECO:0007669"/>
    <property type="project" value="InterPro"/>
</dbReference>
<keyword evidence="1" id="KW-0378">Hydrolase</keyword>
<dbReference type="Pfam" id="PF03009">
    <property type="entry name" value="GDPD"/>
    <property type="match status" value="1"/>
</dbReference>
<keyword evidence="7" id="KW-1185">Reference proteome</keyword>
<evidence type="ECO:0000256" key="1">
    <source>
        <dbReference type="ARBA" id="ARBA00023295"/>
    </source>
</evidence>
<dbReference type="InterPro" id="IPR013783">
    <property type="entry name" value="Ig-like_fold"/>
</dbReference>
<evidence type="ECO:0000256" key="2">
    <source>
        <dbReference type="SAM" id="MobiDB-lite"/>
    </source>
</evidence>
<dbReference type="InterPro" id="IPR025282">
    <property type="entry name" value="DUF4214"/>
</dbReference>
<dbReference type="SUPFAM" id="SSF49265">
    <property type="entry name" value="Fibronectin type III"/>
    <property type="match status" value="1"/>
</dbReference>
<reference evidence="6" key="1">
    <citation type="submission" date="2023-01" db="EMBL/GenBank/DDBJ databases">
        <title>The diversity of Class Acidimicrobiia in South China Sea sediment environments and the proposal of Iamia marina sp. nov., a novel species of the genus Iamia.</title>
        <authorList>
            <person name="He Y."/>
            <person name="Tian X."/>
        </authorList>
    </citation>
    <scope>NUCLEOTIDE SEQUENCE</scope>
    <source>
        <strain evidence="6">DSM 19957</strain>
    </source>
</reference>
<feature type="region of interest" description="Disordered" evidence="2">
    <location>
        <begin position="557"/>
        <end position="709"/>
    </location>
</feature>
<dbReference type="KEGG" id="ima:PO878_13130"/>
<feature type="domain" description="GP-PDE" evidence="5">
    <location>
        <begin position="53"/>
        <end position="341"/>
    </location>
</feature>
<keyword evidence="1" id="KW-0326">Glycosidase</keyword>
<dbReference type="InterPro" id="IPR006311">
    <property type="entry name" value="TAT_signal"/>
</dbReference>
<keyword evidence="3" id="KW-0732">Signal</keyword>
<dbReference type="Gene3D" id="3.20.20.190">
    <property type="entry name" value="Phosphatidylinositol (PI) phosphodiesterase"/>
    <property type="match status" value="1"/>
</dbReference>
<dbReference type="GO" id="GO:0005975">
    <property type="term" value="P:carbohydrate metabolic process"/>
    <property type="evidence" value="ECO:0007669"/>
    <property type="project" value="UniProtKB-ARBA"/>
</dbReference>
<dbReference type="Gene3D" id="2.60.40.10">
    <property type="entry name" value="Immunoglobulins"/>
    <property type="match status" value="1"/>
</dbReference>
<dbReference type="InterPro" id="IPR036116">
    <property type="entry name" value="FN3_sf"/>
</dbReference>
<evidence type="ECO:0000259" key="4">
    <source>
        <dbReference type="PROSITE" id="PS50853"/>
    </source>
</evidence>
<dbReference type="SMART" id="SM00060">
    <property type="entry name" value="FN3"/>
    <property type="match status" value="1"/>
</dbReference>
<name>A0AAF0BUH9_9ACTN</name>
<dbReference type="Pfam" id="PF00041">
    <property type="entry name" value="fn3"/>
    <property type="match status" value="1"/>
</dbReference>
<dbReference type="GO" id="GO:0006629">
    <property type="term" value="P:lipid metabolic process"/>
    <property type="evidence" value="ECO:0007669"/>
    <property type="project" value="InterPro"/>
</dbReference>
<feature type="signal peptide" evidence="3">
    <location>
        <begin position="1"/>
        <end position="33"/>
    </location>
</feature>
<sequence>MHDPTRSRRALAAVAALVLALGALVASPAPVGAEPPEPTEDGRPPRDLRAIEVLNVSHRGEVQGSTNPPENTLAAIEEAMRVGADAVEVDVTPTADDQLVLMHDRTLNRTTDATEVFGPGTHVTADFTLAELRTLSAGTFDGEVQQIPTFTEVLELVRGRIGLLIDVKYDHGDTDIEALIAAELRAQPGFEEWGPDSVSFGSYGWTLLQAARELLPELELTFIMNYLCTTPDGLIVAGDLPPDRAEGIPGVTPFQTTIDQFVQILVDGGIDTVGIFALSTYRGSTASCASNDFTPDDVDRFAAAGIRFSQNAEDPTAMQDRIDRGVRAILTDYPDTLATVLPAPDAPTGVAATAGVGSATVTWTPPDPFVGSRRTGHRVTVEPGGATVEVGPDATTAEVSGLAEGIPHTFTVQALNFAGPSAPSTPSAPVTPGPAPSADEAYVGYLYATFLGRSADPAGAAHWTSYLAAGGSRGGLARRLALSGEATQGRTLERPYQAWLGRAPDAGARAHWSGRLRAGVPLEEVEAALLSSAELRARAGGTDEAWVRELYRLLGGRCRGPAVPPRSPRGGHRPSGRRPDPAAVRGVPSPPGGGRLPGAPGPVRCGRSGCRPLRRRAPRPPRPAGGGGGPGRVGRGLRARSALRGSGLMGRQPRQARTPPRGDAQRARRRPRRSQQDRCQWRRSSGASRGTTTRWPRPGGMVTWHPGQA</sequence>
<proteinExistence type="predicted"/>
<feature type="compositionally biased region" description="Low complexity" evidence="2">
    <location>
        <begin position="597"/>
        <end position="611"/>
    </location>
</feature>
<dbReference type="GO" id="GO:0016798">
    <property type="term" value="F:hydrolase activity, acting on glycosyl bonds"/>
    <property type="evidence" value="ECO:0007669"/>
    <property type="project" value="UniProtKB-KW"/>
</dbReference>
<feature type="compositionally biased region" description="Gly residues" evidence="2">
    <location>
        <begin position="624"/>
        <end position="634"/>
    </location>
</feature>
<dbReference type="PANTHER" id="PTHR46211:SF14">
    <property type="entry name" value="GLYCEROPHOSPHODIESTER PHOSPHODIESTERASE"/>
    <property type="match status" value="1"/>
</dbReference>
<dbReference type="EMBL" id="CP116942">
    <property type="protein sequence ID" value="WCO65439.1"/>
    <property type="molecule type" value="Genomic_DNA"/>
</dbReference>
<feature type="chain" id="PRO_5041932975" evidence="3">
    <location>
        <begin position="34"/>
        <end position="709"/>
    </location>
</feature>
<dbReference type="CDD" id="cd08566">
    <property type="entry name" value="GDPD_AtGDE_like"/>
    <property type="match status" value="1"/>
</dbReference>
<dbReference type="AlphaFoldDB" id="A0AAF0BUH9"/>
<dbReference type="RefSeq" id="WP_272734964.1">
    <property type="nucleotide sequence ID" value="NZ_CP116942.1"/>
</dbReference>
<dbReference type="CDD" id="cd00063">
    <property type="entry name" value="FN3"/>
    <property type="match status" value="1"/>
</dbReference>
<dbReference type="PROSITE" id="PS51704">
    <property type="entry name" value="GP_PDE"/>
    <property type="match status" value="1"/>
</dbReference>
<dbReference type="InterPro" id="IPR003961">
    <property type="entry name" value="FN3_dom"/>
</dbReference>
<dbReference type="InterPro" id="IPR017946">
    <property type="entry name" value="PLC-like_Pdiesterase_TIM-brl"/>
</dbReference>
<feature type="compositionally biased region" description="Polar residues" evidence="2">
    <location>
        <begin position="682"/>
        <end position="694"/>
    </location>
</feature>
<evidence type="ECO:0000259" key="5">
    <source>
        <dbReference type="PROSITE" id="PS51704"/>
    </source>
</evidence>
<feature type="domain" description="Fibronectin type-III" evidence="4">
    <location>
        <begin position="343"/>
        <end position="435"/>
    </location>
</feature>
<evidence type="ECO:0000256" key="3">
    <source>
        <dbReference type="SAM" id="SignalP"/>
    </source>
</evidence>
<dbReference type="InterPro" id="IPR030395">
    <property type="entry name" value="GP_PDE_dom"/>
</dbReference>
<gene>
    <name evidence="6" type="ORF">PO878_13130</name>
</gene>
<dbReference type="PANTHER" id="PTHR46211">
    <property type="entry name" value="GLYCEROPHOSPHORYL DIESTER PHOSPHODIESTERASE"/>
    <property type="match status" value="1"/>
</dbReference>
<dbReference type="SUPFAM" id="SSF51695">
    <property type="entry name" value="PLC-like phosphodiesterases"/>
    <property type="match status" value="1"/>
</dbReference>
<accession>A0AAF0BUH9</accession>
<protein>
    <submittedName>
        <fullName evidence="6">Glycerophosphodiester phosphodiesterase family protein</fullName>
    </submittedName>
</protein>
<organism evidence="6 7">
    <name type="scientific">Iamia majanohamensis</name>
    <dbReference type="NCBI Taxonomy" id="467976"/>
    <lineage>
        <taxon>Bacteria</taxon>
        <taxon>Bacillati</taxon>
        <taxon>Actinomycetota</taxon>
        <taxon>Acidimicrobiia</taxon>
        <taxon>Acidimicrobiales</taxon>
        <taxon>Iamiaceae</taxon>
        <taxon>Iamia</taxon>
    </lineage>
</organism>
<evidence type="ECO:0000313" key="6">
    <source>
        <dbReference type="EMBL" id="WCO65439.1"/>
    </source>
</evidence>
<dbReference type="Pfam" id="PF13946">
    <property type="entry name" value="DUF4214"/>
    <property type="match status" value="1"/>
</dbReference>